<sequence length="89" mass="10422">MRRIWCAHLGPTWLRPDKRRTPTLKRCGSRCRRRKRRFLPRVRHDLQPECRSADTLWVTTPPPPPPTSADPPTPPLNTSRHRRVNVGTV</sequence>
<dbReference type="AlphaFoldDB" id="A0A2U9D103"/>
<reference evidence="2 3" key="1">
    <citation type="submission" date="2017-12" db="EMBL/GenBank/DDBJ databases">
        <title>Integrating genomic resources of turbot (Scophthalmus maximus) in depth evaluation of genetic and physical mapping variation across individuals.</title>
        <authorList>
            <person name="Martinez P."/>
        </authorList>
    </citation>
    <scope>NUCLEOTIDE SEQUENCE [LARGE SCALE GENOMIC DNA]</scope>
</reference>
<dbReference type="Proteomes" id="UP000246464">
    <property type="component" value="Chromosome 22"/>
</dbReference>
<dbReference type="EMBL" id="CP026264">
    <property type="protein sequence ID" value="AWP21636.1"/>
    <property type="molecule type" value="Genomic_DNA"/>
</dbReference>
<feature type="region of interest" description="Disordered" evidence="1">
    <location>
        <begin position="53"/>
        <end position="89"/>
    </location>
</feature>
<evidence type="ECO:0000313" key="2">
    <source>
        <dbReference type="EMBL" id="AWP21636.1"/>
    </source>
</evidence>
<evidence type="ECO:0000256" key="1">
    <source>
        <dbReference type="SAM" id="MobiDB-lite"/>
    </source>
</evidence>
<feature type="compositionally biased region" description="Pro residues" evidence="1">
    <location>
        <begin position="60"/>
        <end position="75"/>
    </location>
</feature>
<feature type="compositionally biased region" description="Basic residues" evidence="1">
    <location>
        <begin position="79"/>
        <end position="89"/>
    </location>
</feature>
<organism evidence="2 3">
    <name type="scientific">Scophthalmus maximus</name>
    <name type="common">Turbot</name>
    <name type="synonym">Psetta maxima</name>
    <dbReference type="NCBI Taxonomy" id="52904"/>
    <lineage>
        <taxon>Eukaryota</taxon>
        <taxon>Metazoa</taxon>
        <taxon>Chordata</taxon>
        <taxon>Craniata</taxon>
        <taxon>Vertebrata</taxon>
        <taxon>Euteleostomi</taxon>
        <taxon>Actinopterygii</taxon>
        <taxon>Neopterygii</taxon>
        <taxon>Teleostei</taxon>
        <taxon>Neoteleostei</taxon>
        <taxon>Acanthomorphata</taxon>
        <taxon>Carangaria</taxon>
        <taxon>Pleuronectiformes</taxon>
        <taxon>Pleuronectoidei</taxon>
        <taxon>Scophthalmidae</taxon>
        <taxon>Scophthalmus</taxon>
    </lineage>
</organism>
<evidence type="ECO:0000313" key="3">
    <source>
        <dbReference type="Proteomes" id="UP000246464"/>
    </source>
</evidence>
<protein>
    <submittedName>
        <fullName evidence="2">Uncharacterized protein</fullName>
    </submittedName>
</protein>
<gene>
    <name evidence="2" type="ORF">SMAX5B_015558</name>
</gene>
<accession>A0A2U9D103</accession>
<keyword evidence="3" id="KW-1185">Reference proteome</keyword>
<proteinExistence type="predicted"/>
<name>A0A2U9D103_SCOMX</name>